<dbReference type="Pfam" id="PF01381">
    <property type="entry name" value="HTH_3"/>
    <property type="match status" value="1"/>
</dbReference>
<dbReference type="Proteomes" id="UP000199706">
    <property type="component" value="Unassembled WGS sequence"/>
</dbReference>
<reference evidence="2 3" key="1">
    <citation type="submission" date="2016-10" db="EMBL/GenBank/DDBJ databases">
        <authorList>
            <person name="de Groot N.N."/>
        </authorList>
    </citation>
    <scope>NUCLEOTIDE SEQUENCE [LARGE SCALE GENOMIC DNA]</scope>
    <source>
        <strain evidence="2 3">LMG 2247</strain>
    </source>
</reference>
<dbReference type="PROSITE" id="PS50943">
    <property type="entry name" value="HTH_CROC1"/>
    <property type="match status" value="1"/>
</dbReference>
<dbReference type="EMBL" id="FNCJ01000029">
    <property type="protein sequence ID" value="SDI64977.1"/>
    <property type="molecule type" value="Genomic_DNA"/>
</dbReference>
<organism evidence="2 3">
    <name type="scientific">Paraburkholderia phenazinium</name>
    <dbReference type="NCBI Taxonomy" id="60549"/>
    <lineage>
        <taxon>Bacteria</taxon>
        <taxon>Pseudomonadati</taxon>
        <taxon>Pseudomonadota</taxon>
        <taxon>Betaproteobacteria</taxon>
        <taxon>Burkholderiales</taxon>
        <taxon>Burkholderiaceae</taxon>
        <taxon>Paraburkholderia</taxon>
    </lineage>
</organism>
<dbReference type="SUPFAM" id="SSF47413">
    <property type="entry name" value="lambda repressor-like DNA-binding domains"/>
    <property type="match status" value="1"/>
</dbReference>
<gene>
    <name evidence="2" type="ORF">SAMN05216466_1294</name>
</gene>
<evidence type="ECO:0000259" key="1">
    <source>
        <dbReference type="PROSITE" id="PS50943"/>
    </source>
</evidence>
<accession>A0A1G8MAU6</accession>
<dbReference type="InterPro" id="IPR010982">
    <property type="entry name" value="Lambda_DNA-bd_dom_sf"/>
</dbReference>
<dbReference type="Gene3D" id="1.10.260.40">
    <property type="entry name" value="lambda repressor-like DNA-binding domains"/>
    <property type="match status" value="1"/>
</dbReference>
<dbReference type="AlphaFoldDB" id="A0A1G8MAU6"/>
<keyword evidence="2" id="KW-0238">DNA-binding</keyword>
<dbReference type="SMART" id="SM00530">
    <property type="entry name" value="HTH_XRE"/>
    <property type="match status" value="1"/>
</dbReference>
<dbReference type="GO" id="GO:0003677">
    <property type="term" value="F:DNA binding"/>
    <property type="evidence" value="ECO:0007669"/>
    <property type="project" value="UniProtKB-KW"/>
</dbReference>
<proteinExistence type="predicted"/>
<dbReference type="InterPro" id="IPR001387">
    <property type="entry name" value="Cro/C1-type_HTH"/>
</dbReference>
<sequence length="273" mass="30782">MGINIRLYNVKVSYNALPSITFRYLHMTEIAQLIATIKRELKAQGLTYQDVARGLSLSEASVKRLFSSERLTVERLAQISQLLGFTLAELLQESSALAPRLSMLTEDQEARLVSNSRLLLVAVCAFNRWTLADIVAAYRISKAECLKQLLVLDRMGVIALLPGDRIRLCIARDFDWLPNGPIRHFFRREGLSDFLAGPFNQAHETLEFVHGMLTDSALAQLQLELRRLRSKFAALHEESASAPLNQRRGTGLLLASQEWEPAAFRQLRRPPVA</sequence>
<feature type="domain" description="HTH cro/C1-type" evidence="1">
    <location>
        <begin position="37"/>
        <end position="90"/>
    </location>
</feature>
<evidence type="ECO:0000313" key="2">
    <source>
        <dbReference type="EMBL" id="SDI64977.1"/>
    </source>
</evidence>
<name>A0A1G8MAU6_9BURK</name>
<protein>
    <submittedName>
        <fullName evidence="2">Cro/C1-type HTH DNA-binding domain-containing protein</fullName>
    </submittedName>
</protein>
<dbReference type="CDD" id="cd00093">
    <property type="entry name" value="HTH_XRE"/>
    <property type="match status" value="1"/>
</dbReference>
<evidence type="ECO:0000313" key="3">
    <source>
        <dbReference type="Proteomes" id="UP000199706"/>
    </source>
</evidence>